<dbReference type="AlphaFoldDB" id="A0A841BIN4"/>
<evidence type="ECO:0000313" key="6">
    <source>
        <dbReference type="Proteomes" id="UP000587527"/>
    </source>
</evidence>
<organism evidence="5 6">
    <name type="scientific">Allocatelliglobosispora scoriae</name>
    <dbReference type="NCBI Taxonomy" id="643052"/>
    <lineage>
        <taxon>Bacteria</taxon>
        <taxon>Bacillati</taxon>
        <taxon>Actinomycetota</taxon>
        <taxon>Actinomycetes</taxon>
        <taxon>Micromonosporales</taxon>
        <taxon>Micromonosporaceae</taxon>
        <taxon>Allocatelliglobosispora</taxon>
    </lineage>
</organism>
<dbReference type="GO" id="GO:0007030">
    <property type="term" value="P:Golgi organization"/>
    <property type="evidence" value="ECO:0007669"/>
    <property type="project" value="TreeGrafter"/>
</dbReference>
<evidence type="ECO:0000256" key="4">
    <source>
        <dbReference type="ARBA" id="ARBA00023136"/>
    </source>
</evidence>
<evidence type="ECO:0000313" key="5">
    <source>
        <dbReference type="EMBL" id="MBB5867029.1"/>
    </source>
</evidence>
<dbReference type="PANTHER" id="PTHR12704">
    <property type="entry name" value="TRANS-GOLGI PROTEIN GMX33"/>
    <property type="match status" value="1"/>
</dbReference>
<dbReference type="GO" id="GO:0005829">
    <property type="term" value="C:cytosol"/>
    <property type="evidence" value="ECO:0007669"/>
    <property type="project" value="TreeGrafter"/>
</dbReference>
<dbReference type="GO" id="GO:0006890">
    <property type="term" value="P:retrograde vesicle-mediated transport, Golgi to endoplasmic reticulum"/>
    <property type="evidence" value="ECO:0007669"/>
    <property type="project" value="TreeGrafter"/>
</dbReference>
<comment type="subcellular location">
    <subcellularLocation>
        <location evidence="1">Golgi apparatus membrane</location>
        <topology evidence="1">Peripheral membrane protein</topology>
        <orientation evidence="1">Cytoplasmic side</orientation>
    </subcellularLocation>
</comment>
<dbReference type="RefSeq" id="WP_184831296.1">
    <property type="nucleotide sequence ID" value="NZ_JACHMN010000001.1"/>
</dbReference>
<dbReference type="InterPro" id="IPR038261">
    <property type="entry name" value="GPP34-like_sf"/>
</dbReference>
<dbReference type="Pfam" id="PF05719">
    <property type="entry name" value="GPP34"/>
    <property type="match status" value="1"/>
</dbReference>
<evidence type="ECO:0000256" key="3">
    <source>
        <dbReference type="ARBA" id="ARBA00023121"/>
    </source>
</evidence>
<name>A0A841BIN4_9ACTN</name>
<protein>
    <recommendedName>
        <fullName evidence="7">GPP34 family phosphoprotein</fullName>
    </recommendedName>
</protein>
<dbReference type="Gene3D" id="1.10.3630.10">
    <property type="entry name" value="yeast vps74-n-term truncation variant domain like"/>
    <property type="match status" value="1"/>
</dbReference>
<dbReference type="GO" id="GO:0043001">
    <property type="term" value="P:Golgi to plasma membrane protein transport"/>
    <property type="evidence" value="ECO:0007669"/>
    <property type="project" value="TreeGrafter"/>
</dbReference>
<dbReference type="GO" id="GO:0048194">
    <property type="term" value="P:Golgi vesicle budding"/>
    <property type="evidence" value="ECO:0007669"/>
    <property type="project" value="TreeGrafter"/>
</dbReference>
<dbReference type="EMBL" id="JACHMN010000001">
    <property type="protein sequence ID" value="MBB5867029.1"/>
    <property type="molecule type" value="Genomic_DNA"/>
</dbReference>
<sequence>MTSLAEDLLLLAYNAEGANSVGQPGLDYGLAGALLVALTLEGRVDVVDKRVVVLDSRPTGEVLADAALAVIAADPKARKPEDWISRLSKGLRERVLAGLVEAGVLRAESDRVLWVFPRTRYPAAVGTEAPAETQVRFELGAALDTAGPVAQRTAALMALVEAVGAVRRVFPDRPAKQTKARVAEITAGNWGAAAAKKAIEQVQAALAATIAITAATSAATSAGS</sequence>
<keyword evidence="2" id="KW-0333">Golgi apparatus</keyword>
<keyword evidence="6" id="KW-1185">Reference proteome</keyword>
<dbReference type="GO" id="GO:0012505">
    <property type="term" value="C:endomembrane system"/>
    <property type="evidence" value="ECO:0007669"/>
    <property type="project" value="UniProtKB-ARBA"/>
</dbReference>
<keyword evidence="3" id="KW-0446">Lipid-binding</keyword>
<dbReference type="InterPro" id="IPR008628">
    <property type="entry name" value="GPP34-like"/>
</dbReference>
<reference evidence="5 6" key="1">
    <citation type="submission" date="2020-08" db="EMBL/GenBank/DDBJ databases">
        <title>Sequencing the genomes of 1000 actinobacteria strains.</title>
        <authorList>
            <person name="Klenk H.-P."/>
        </authorList>
    </citation>
    <scope>NUCLEOTIDE SEQUENCE [LARGE SCALE GENOMIC DNA]</scope>
    <source>
        <strain evidence="5 6">DSM 45362</strain>
    </source>
</reference>
<evidence type="ECO:0000256" key="1">
    <source>
        <dbReference type="ARBA" id="ARBA00004255"/>
    </source>
</evidence>
<dbReference type="GO" id="GO:0070273">
    <property type="term" value="F:phosphatidylinositol-4-phosphate binding"/>
    <property type="evidence" value="ECO:0007669"/>
    <property type="project" value="InterPro"/>
</dbReference>
<gene>
    <name evidence="5" type="ORF">F4553_000408</name>
</gene>
<accession>A0A841BIN4</accession>
<dbReference type="Proteomes" id="UP000587527">
    <property type="component" value="Unassembled WGS sequence"/>
</dbReference>
<dbReference type="PANTHER" id="PTHR12704:SF2">
    <property type="entry name" value="GOLGI PHOSPHOPROTEIN 3 HOMOLOG SAURON"/>
    <property type="match status" value="1"/>
</dbReference>
<evidence type="ECO:0008006" key="7">
    <source>
        <dbReference type="Google" id="ProtNLM"/>
    </source>
</evidence>
<comment type="caution">
    <text evidence="5">The sequence shown here is derived from an EMBL/GenBank/DDBJ whole genome shotgun (WGS) entry which is preliminary data.</text>
</comment>
<keyword evidence="4" id="KW-0472">Membrane</keyword>
<evidence type="ECO:0000256" key="2">
    <source>
        <dbReference type="ARBA" id="ARBA00023034"/>
    </source>
</evidence>
<proteinExistence type="predicted"/>